<organism evidence="1 2">
    <name type="scientific">Portunus trituberculatus</name>
    <name type="common">Swimming crab</name>
    <name type="synonym">Neptunus trituberculatus</name>
    <dbReference type="NCBI Taxonomy" id="210409"/>
    <lineage>
        <taxon>Eukaryota</taxon>
        <taxon>Metazoa</taxon>
        <taxon>Ecdysozoa</taxon>
        <taxon>Arthropoda</taxon>
        <taxon>Crustacea</taxon>
        <taxon>Multicrustacea</taxon>
        <taxon>Malacostraca</taxon>
        <taxon>Eumalacostraca</taxon>
        <taxon>Eucarida</taxon>
        <taxon>Decapoda</taxon>
        <taxon>Pleocyemata</taxon>
        <taxon>Brachyura</taxon>
        <taxon>Eubrachyura</taxon>
        <taxon>Portunoidea</taxon>
        <taxon>Portunidae</taxon>
        <taxon>Portuninae</taxon>
        <taxon>Portunus</taxon>
    </lineage>
</organism>
<evidence type="ECO:0000313" key="1">
    <source>
        <dbReference type="EMBL" id="MPC85874.1"/>
    </source>
</evidence>
<evidence type="ECO:0000313" key="2">
    <source>
        <dbReference type="Proteomes" id="UP000324222"/>
    </source>
</evidence>
<keyword evidence="2" id="KW-1185">Reference proteome</keyword>
<proteinExistence type="predicted"/>
<dbReference type="EMBL" id="VSRR010069853">
    <property type="protein sequence ID" value="MPC85874.1"/>
    <property type="molecule type" value="Genomic_DNA"/>
</dbReference>
<sequence>MAKFQGGTWWDSNLRMDVCPILRSPPYPLHHRLPKGVVLHRFCSPALVLVC</sequence>
<reference evidence="1 2" key="1">
    <citation type="submission" date="2019-05" db="EMBL/GenBank/DDBJ databases">
        <title>Another draft genome of Portunus trituberculatus and its Hox gene families provides insights of decapod evolution.</title>
        <authorList>
            <person name="Jeong J.-H."/>
            <person name="Song I."/>
            <person name="Kim S."/>
            <person name="Choi T."/>
            <person name="Kim D."/>
            <person name="Ryu S."/>
            <person name="Kim W."/>
        </authorList>
    </citation>
    <scope>NUCLEOTIDE SEQUENCE [LARGE SCALE GENOMIC DNA]</scope>
    <source>
        <tissue evidence="1">Muscle</tissue>
    </source>
</reference>
<name>A0A5B7J078_PORTR</name>
<accession>A0A5B7J078</accession>
<comment type="caution">
    <text evidence="1">The sequence shown here is derived from an EMBL/GenBank/DDBJ whole genome shotgun (WGS) entry which is preliminary data.</text>
</comment>
<gene>
    <name evidence="1" type="ORF">E2C01_080673</name>
</gene>
<dbReference type="Proteomes" id="UP000324222">
    <property type="component" value="Unassembled WGS sequence"/>
</dbReference>
<protein>
    <submittedName>
        <fullName evidence="1">Uncharacterized protein</fullName>
    </submittedName>
</protein>
<dbReference type="AlphaFoldDB" id="A0A5B7J078"/>